<evidence type="ECO:0000313" key="2">
    <source>
        <dbReference type="Proteomes" id="UP000887159"/>
    </source>
</evidence>
<name>A0A8X6VCQ5_TRICX</name>
<sequence>MDFTEISSRGKRGELLERIDRQNSRFRTAKTAIIKFGLHASFVELESAKSALNEHRTRERSPIPLVKKRKPSGRKLFSIRSLDRIITEYRNSARKGPKKARKGG</sequence>
<dbReference type="AlphaFoldDB" id="A0A8X6VCQ5"/>
<comment type="caution">
    <text evidence="1">The sequence shown here is derived from an EMBL/GenBank/DDBJ whole genome shotgun (WGS) entry which is preliminary data.</text>
</comment>
<accession>A0A8X6VCQ5</accession>
<reference evidence="1" key="1">
    <citation type="submission" date="2020-08" db="EMBL/GenBank/DDBJ databases">
        <title>Multicomponent nature underlies the extraordinary mechanical properties of spider dragline silk.</title>
        <authorList>
            <person name="Kono N."/>
            <person name="Nakamura H."/>
            <person name="Mori M."/>
            <person name="Yoshida Y."/>
            <person name="Ohtoshi R."/>
            <person name="Malay A.D."/>
            <person name="Moran D.A.P."/>
            <person name="Tomita M."/>
            <person name="Numata K."/>
            <person name="Arakawa K."/>
        </authorList>
    </citation>
    <scope>NUCLEOTIDE SEQUENCE</scope>
</reference>
<dbReference type="Proteomes" id="UP000887159">
    <property type="component" value="Unassembled WGS sequence"/>
</dbReference>
<protein>
    <submittedName>
        <fullName evidence="1">Uncharacterized protein</fullName>
    </submittedName>
</protein>
<organism evidence="1 2">
    <name type="scientific">Trichonephila clavipes</name>
    <name type="common">Golden silk orbweaver</name>
    <name type="synonym">Nephila clavipes</name>
    <dbReference type="NCBI Taxonomy" id="2585209"/>
    <lineage>
        <taxon>Eukaryota</taxon>
        <taxon>Metazoa</taxon>
        <taxon>Ecdysozoa</taxon>
        <taxon>Arthropoda</taxon>
        <taxon>Chelicerata</taxon>
        <taxon>Arachnida</taxon>
        <taxon>Araneae</taxon>
        <taxon>Araneomorphae</taxon>
        <taxon>Entelegynae</taxon>
        <taxon>Araneoidea</taxon>
        <taxon>Nephilidae</taxon>
        <taxon>Trichonephila</taxon>
    </lineage>
</organism>
<evidence type="ECO:0000313" key="1">
    <source>
        <dbReference type="EMBL" id="GFY03098.1"/>
    </source>
</evidence>
<keyword evidence="2" id="KW-1185">Reference proteome</keyword>
<dbReference type="EMBL" id="BMAU01021234">
    <property type="protein sequence ID" value="GFY03098.1"/>
    <property type="molecule type" value="Genomic_DNA"/>
</dbReference>
<gene>
    <name evidence="1" type="ORF">TNCV_981031</name>
</gene>
<proteinExistence type="predicted"/>